<comment type="caution">
    <text evidence="1">The sequence shown here is derived from an EMBL/GenBank/DDBJ whole genome shotgun (WGS) entry which is preliminary data.</text>
</comment>
<evidence type="ECO:0000313" key="2">
    <source>
        <dbReference type="Proteomes" id="UP000824469"/>
    </source>
</evidence>
<evidence type="ECO:0000313" key="1">
    <source>
        <dbReference type="EMBL" id="KAH9316915.1"/>
    </source>
</evidence>
<sequence length="110" mass="12360">IEEVSAKCILLDKKCADMAKQITQLANERDSLHLEVEAIQLSLQDKEMLMKASADSHYDLKCQFDMATEKLIASIEEAIQDETLYDDPCIQRNGPGFKYSECPGSLFVTV</sequence>
<gene>
    <name evidence="1" type="ORF">KI387_018684</name>
</gene>
<name>A0AA38G8G8_TAXCH</name>
<feature type="non-terminal residue" evidence="1">
    <location>
        <position position="1"/>
    </location>
</feature>
<dbReference type="Proteomes" id="UP000824469">
    <property type="component" value="Unassembled WGS sequence"/>
</dbReference>
<dbReference type="EMBL" id="JAHRHJ020000004">
    <property type="protein sequence ID" value="KAH9316915.1"/>
    <property type="molecule type" value="Genomic_DNA"/>
</dbReference>
<keyword evidence="2" id="KW-1185">Reference proteome</keyword>
<accession>A0AA38G8G8</accession>
<dbReference type="AlphaFoldDB" id="A0AA38G8G8"/>
<reference evidence="1 2" key="1">
    <citation type="journal article" date="2021" name="Nat. Plants">
        <title>The Taxus genome provides insights into paclitaxel biosynthesis.</title>
        <authorList>
            <person name="Xiong X."/>
            <person name="Gou J."/>
            <person name="Liao Q."/>
            <person name="Li Y."/>
            <person name="Zhou Q."/>
            <person name="Bi G."/>
            <person name="Li C."/>
            <person name="Du R."/>
            <person name="Wang X."/>
            <person name="Sun T."/>
            <person name="Guo L."/>
            <person name="Liang H."/>
            <person name="Lu P."/>
            <person name="Wu Y."/>
            <person name="Zhang Z."/>
            <person name="Ro D.K."/>
            <person name="Shang Y."/>
            <person name="Huang S."/>
            <person name="Yan J."/>
        </authorList>
    </citation>
    <scope>NUCLEOTIDE SEQUENCE [LARGE SCALE GENOMIC DNA]</scope>
    <source>
        <strain evidence="1">Ta-2019</strain>
    </source>
</reference>
<organism evidence="1 2">
    <name type="scientific">Taxus chinensis</name>
    <name type="common">Chinese yew</name>
    <name type="synonym">Taxus wallichiana var. chinensis</name>
    <dbReference type="NCBI Taxonomy" id="29808"/>
    <lineage>
        <taxon>Eukaryota</taxon>
        <taxon>Viridiplantae</taxon>
        <taxon>Streptophyta</taxon>
        <taxon>Embryophyta</taxon>
        <taxon>Tracheophyta</taxon>
        <taxon>Spermatophyta</taxon>
        <taxon>Pinopsida</taxon>
        <taxon>Pinidae</taxon>
        <taxon>Conifers II</taxon>
        <taxon>Cupressales</taxon>
        <taxon>Taxaceae</taxon>
        <taxon>Taxus</taxon>
    </lineage>
</organism>
<protein>
    <submittedName>
        <fullName evidence="1">Uncharacterized protein</fullName>
    </submittedName>
</protein>
<proteinExistence type="predicted"/>